<evidence type="ECO:0000256" key="1">
    <source>
        <dbReference type="ARBA" id="ARBA00007806"/>
    </source>
</evidence>
<comment type="similarity">
    <text evidence="1 2">Belongs to the glycosyl hydrolase 31 family.</text>
</comment>
<dbReference type="InterPro" id="IPR017853">
    <property type="entry name" value="GH"/>
</dbReference>
<dbReference type="Gene3D" id="2.60.40.1180">
    <property type="entry name" value="Golgi alpha-mannosidase II"/>
    <property type="match status" value="2"/>
</dbReference>
<dbReference type="GO" id="GO:0005975">
    <property type="term" value="P:carbohydrate metabolic process"/>
    <property type="evidence" value="ECO:0007669"/>
    <property type="project" value="InterPro"/>
</dbReference>
<evidence type="ECO:0000259" key="4">
    <source>
        <dbReference type="Pfam" id="PF01055"/>
    </source>
</evidence>
<dbReference type="WBParaSite" id="ALUE_0000766101-mRNA-1">
    <property type="protein sequence ID" value="ALUE_0000766101-mRNA-1"/>
    <property type="gene ID" value="ALUE_0000766101"/>
</dbReference>
<keyword evidence="6" id="KW-1185">Reference proteome</keyword>
<dbReference type="AlphaFoldDB" id="A0A0M3HWT6"/>
<keyword evidence="2" id="KW-0326">Glycosidase</keyword>
<feature type="region of interest" description="Disordered" evidence="3">
    <location>
        <begin position="352"/>
        <end position="397"/>
    </location>
</feature>
<dbReference type="PANTHER" id="PTHR22762:SF133">
    <property type="entry name" value="P-TYPE DOMAIN-CONTAINING PROTEIN"/>
    <property type="match status" value="1"/>
</dbReference>
<accession>A0A0M3HWT6</accession>
<dbReference type="InterPro" id="IPR048395">
    <property type="entry name" value="Glyco_hydro_31_C"/>
</dbReference>
<dbReference type="Pfam" id="PF21365">
    <property type="entry name" value="Glyco_hydro_31_3rd"/>
    <property type="match status" value="1"/>
</dbReference>
<evidence type="ECO:0000256" key="2">
    <source>
        <dbReference type="RuleBase" id="RU361185"/>
    </source>
</evidence>
<evidence type="ECO:0000259" key="5">
    <source>
        <dbReference type="Pfam" id="PF21365"/>
    </source>
</evidence>
<proteinExistence type="inferred from homology"/>
<keyword evidence="2" id="KW-0378">Hydrolase</keyword>
<name>A0A0M3HWT6_ASCLU</name>
<dbReference type="Gene3D" id="3.20.20.80">
    <property type="entry name" value="Glycosidases"/>
    <property type="match status" value="1"/>
</dbReference>
<dbReference type="PANTHER" id="PTHR22762">
    <property type="entry name" value="ALPHA-GLUCOSIDASE"/>
    <property type="match status" value="1"/>
</dbReference>
<feature type="domain" description="Glycoside hydrolase family 31 TIM barrel" evidence="4">
    <location>
        <begin position="3"/>
        <end position="116"/>
    </location>
</feature>
<dbReference type="Proteomes" id="UP000036681">
    <property type="component" value="Unplaced"/>
</dbReference>
<feature type="compositionally biased region" description="Low complexity" evidence="3">
    <location>
        <begin position="357"/>
        <end position="397"/>
    </location>
</feature>
<dbReference type="InterPro" id="IPR000322">
    <property type="entry name" value="Glyco_hydro_31_TIM"/>
</dbReference>
<feature type="domain" description="Glycosyl hydrolase family 31 C-terminal" evidence="5">
    <location>
        <begin position="124"/>
        <end position="214"/>
    </location>
</feature>
<evidence type="ECO:0000313" key="7">
    <source>
        <dbReference type="WBParaSite" id="ALUE_0000766101-mRNA-1"/>
    </source>
</evidence>
<dbReference type="GO" id="GO:0004558">
    <property type="term" value="F:alpha-1,4-glucosidase activity"/>
    <property type="evidence" value="ECO:0007669"/>
    <property type="project" value="TreeGrafter"/>
</dbReference>
<dbReference type="InterPro" id="IPR013780">
    <property type="entry name" value="Glyco_hydro_b"/>
</dbReference>
<organism evidence="6 7">
    <name type="scientific">Ascaris lumbricoides</name>
    <name type="common">Giant roundworm</name>
    <dbReference type="NCBI Taxonomy" id="6252"/>
    <lineage>
        <taxon>Eukaryota</taxon>
        <taxon>Metazoa</taxon>
        <taxon>Ecdysozoa</taxon>
        <taxon>Nematoda</taxon>
        <taxon>Chromadorea</taxon>
        <taxon>Rhabditida</taxon>
        <taxon>Spirurina</taxon>
        <taxon>Ascaridomorpha</taxon>
        <taxon>Ascaridoidea</taxon>
        <taxon>Ascarididae</taxon>
        <taxon>Ascaris</taxon>
    </lineage>
</organism>
<dbReference type="Pfam" id="PF01055">
    <property type="entry name" value="Glyco_hydro_31_2nd"/>
    <property type="match status" value="1"/>
</dbReference>
<evidence type="ECO:0000313" key="6">
    <source>
        <dbReference type="Proteomes" id="UP000036681"/>
    </source>
</evidence>
<protein>
    <submittedName>
        <fullName evidence="7">DUF5110 domain-containing protein</fullName>
    </submittedName>
</protein>
<dbReference type="SUPFAM" id="SSF51011">
    <property type="entry name" value="Glycosyl hydrolase domain"/>
    <property type="match status" value="1"/>
</dbReference>
<evidence type="ECO:0000256" key="3">
    <source>
        <dbReference type="SAM" id="MobiDB-lite"/>
    </source>
</evidence>
<sequence length="423" mass="46472">MRFFRSSFPSGGRYAGHWLGDNLAAWGDLLVSVVGIQEFSIFGIPYVGADICGFRGDTTEELCLRWHQLGAFYTFSRNHNDIGQIRQDPAAWPTVADATRQVYLFRYRYLPYLYTLHYLAATSGSTVVRPVFFEFPNDDAARENNEQFMWGDAMLIAPVLREQWEVVYAYLPREATWYSLRDTDYGVKAGPGFTFLNAPLDQLPPVLIRGGYIIPRQAPELTTMASRKNPLELVIAVNENYEASGSLFWDDGESPVTANCCNTYQFDLRINSSSTVLTVTAFSAGLKVPALNIIDIFGYDRVPNFESAVVNGASYSLSRCASYDATRQIVSINCPNLLDISNVGGSISWSNGPPVITTPTGEPQTTTTSPVRQTTSSTTRSSSAAVTTPETPATTSGGMKIASSLMSALLLNSIAAVLLYHII</sequence>
<reference evidence="7" key="1">
    <citation type="submission" date="2017-02" db="UniProtKB">
        <authorList>
            <consortium name="WormBaseParasite"/>
        </authorList>
    </citation>
    <scope>IDENTIFICATION</scope>
</reference>
<dbReference type="SUPFAM" id="SSF51445">
    <property type="entry name" value="(Trans)glycosidases"/>
    <property type="match status" value="1"/>
</dbReference>